<reference evidence="2 3" key="1">
    <citation type="submission" date="2017-11" db="EMBL/GenBank/DDBJ databases">
        <title>Draft genome sequence of Mitsuaria sp. HWN-4.</title>
        <authorList>
            <person name="Gundlapally S.R."/>
        </authorList>
    </citation>
    <scope>NUCLEOTIDE SEQUENCE [LARGE SCALE GENOMIC DNA]</scope>
    <source>
        <strain evidence="2 3">HWN-4</strain>
    </source>
</reference>
<accession>A0A2G9C8X9</accession>
<evidence type="ECO:0000313" key="3">
    <source>
        <dbReference type="Proteomes" id="UP000231501"/>
    </source>
</evidence>
<comment type="caution">
    <text evidence="2">The sequence shown here is derived from an EMBL/GenBank/DDBJ whole genome shotgun (WGS) entry which is preliminary data.</text>
</comment>
<dbReference type="SUPFAM" id="SSF158682">
    <property type="entry name" value="TerB-like"/>
    <property type="match status" value="1"/>
</dbReference>
<name>A0A2G9C8X9_9BURK</name>
<dbReference type="RefSeq" id="WP_099861996.1">
    <property type="nucleotide sequence ID" value="NZ_PEOG01000030.1"/>
</dbReference>
<evidence type="ECO:0000313" key="2">
    <source>
        <dbReference type="EMBL" id="PIM52847.1"/>
    </source>
</evidence>
<sequence length="158" mass="17344">MFKSLMDLFDTLAPDDAFGRSRGGTPSLPLAAAVLLVEVMRADADFSGLERTAVRRALTALFAVSDDEADALTAQAERTARTASDLFAFTSPIDERWEMPQKLRLLELMWGVAYADGRLGDIERHTLWRIADLLHIPQGAYVHARLRAKAAAGLGDED</sequence>
<dbReference type="EMBL" id="PEOG01000030">
    <property type="protein sequence ID" value="PIM52847.1"/>
    <property type="molecule type" value="Genomic_DNA"/>
</dbReference>
<dbReference type="Pfam" id="PF05099">
    <property type="entry name" value="TerB"/>
    <property type="match status" value="1"/>
</dbReference>
<dbReference type="Gene3D" id="1.10.3680.10">
    <property type="entry name" value="TerB-like"/>
    <property type="match status" value="1"/>
</dbReference>
<evidence type="ECO:0000259" key="1">
    <source>
        <dbReference type="Pfam" id="PF05099"/>
    </source>
</evidence>
<organism evidence="2 3">
    <name type="scientific">Roseateles chitinivorans</name>
    <dbReference type="NCBI Taxonomy" id="2917965"/>
    <lineage>
        <taxon>Bacteria</taxon>
        <taxon>Pseudomonadati</taxon>
        <taxon>Pseudomonadota</taxon>
        <taxon>Betaproteobacteria</taxon>
        <taxon>Burkholderiales</taxon>
        <taxon>Sphaerotilaceae</taxon>
        <taxon>Roseateles</taxon>
    </lineage>
</organism>
<dbReference type="CDD" id="cd07313">
    <property type="entry name" value="terB_like_2"/>
    <property type="match status" value="1"/>
</dbReference>
<protein>
    <recommendedName>
        <fullName evidence="1">Co-chaperone DjlA N-terminal domain-containing protein</fullName>
    </recommendedName>
</protein>
<feature type="domain" description="Co-chaperone DjlA N-terminal" evidence="1">
    <location>
        <begin position="30"/>
        <end position="145"/>
    </location>
</feature>
<dbReference type="Proteomes" id="UP000231501">
    <property type="component" value="Unassembled WGS sequence"/>
</dbReference>
<keyword evidence="3" id="KW-1185">Reference proteome</keyword>
<gene>
    <name evidence="2" type="ORF">CS062_12645</name>
</gene>
<proteinExistence type="predicted"/>
<dbReference type="InterPro" id="IPR007791">
    <property type="entry name" value="DjlA_N"/>
</dbReference>
<dbReference type="AlphaFoldDB" id="A0A2G9C8X9"/>
<dbReference type="InterPro" id="IPR029024">
    <property type="entry name" value="TerB-like"/>
</dbReference>
<dbReference type="OrthoDB" id="5294347at2"/>